<comment type="caution">
    <text evidence="1">The sequence shown here is derived from an EMBL/GenBank/DDBJ whole genome shotgun (WGS) entry which is preliminary data.</text>
</comment>
<protein>
    <submittedName>
        <fullName evidence="1">Uncharacterized protein</fullName>
    </submittedName>
</protein>
<dbReference type="Proteomes" id="UP001162992">
    <property type="component" value="Chromosome 20"/>
</dbReference>
<gene>
    <name evidence="1" type="ORF">O6H91_20G039400</name>
</gene>
<accession>A0ACC2APN2</accession>
<reference evidence="2" key="1">
    <citation type="journal article" date="2024" name="Proc. Natl. Acad. Sci. U.S.A.">
        <title>Extraordinary preservation of gene collinearity over three hundred million years revealed in homosporous lycophytes.</title>
        <authorList>
            <person name="Li C."/>
            <person name="Wickell D."/>
            <person name="Kuo L.Y."/>
            <person name="Chen X."/>
            <person name="Nie B."/>
            <person name="Liao X."/>
            <person name="Peng D."/>
            <person name="Ji J."/>
            <person name="Jenkins J."/>
            <person name="Williams M."/>
            <person name="Shu S."/>
            <person name="Plott C."/>
            <person name="Barry K."/>
            <person name="Rajasekar S."/>
            <person name="Grimwood J."/>
            <person name="Han X."/>
            <person name="Sun S."/>
            <person name="Hou Z."/>
            <person name="He W."/>
            <person name="Dai G."/>
            <person name="Sun C."/>
            <person name="Schmutz J."/>
            <person name="Leebens-Mack J.H."/>
            <person name="Li F.W."/>
            <person name="Wang L."/>
        </authorList>
    </citation>
    <scope>NUCLEOTIDE SEQUENCE [LARGE SCALE GENOMIC DNA]</scope>
    <source>
        <strain evidence="2">cv. PW_Plant_1</strain>
    </source>
</reference>
<dbReference type="EMBL" id="CM055111">
    <property type="protein sequence ID" value="KAJ7519461.1"/>
    <property type="molecule type" value="Genomic_DNA"/>
</dbReference>
<organism evidence="1 2">
    <name type="scientific">Diphasiastrum complanatum</name>
    <name type="common">Issler's clubmoss</name>
    <name type="synonym">Lycopodium complanatum</name>
    <dbReference type="NCBI Taxonomy" id="34168"/>
    <lineage>
        <taxon>Eukaryota</taxon>
        <taxon>Viridiplantae</taxon>
        <taxon>Streptophyta</taxon>
        <taxon>Embryophyta</taxon>
        <taxon>Tracheophyta</taxon>
        <taxon>Lycopodiopsida</taxon>
        <taxon>Lycopodiales</taxon>
        <taxon>Lycopodiaceae</taxon>
        <taxon>Lycopodioideae</taxon>
        <taxon>Diphasiastrum</taxon>
    </lineage>
</organism>
<evidence type="ECO:0000313" key="1">
    <source>
        <dbReference type="EMBL" id="KAJ7519461.1"/>
    </source>
</evidence>
<keyword evidence="2" id="KW-1185">Reference proteome</keyword>
<evidence type="ECO:0000313" key="2">
    <source>
        <dbReference type="Proteomes" id="UP001162992"/>
    </source>
</evidence>
<proteinExistence type="predicted"/>
<sequence>MAPEDSASSTRSSLYHLNVNSSYGSELETQSNGVACPEKKRRSEQNGNGAEAYQKIGTRLSDTHLATRKAEEAASRRFQASLWLQEMVGPFHLSVEPTEEEFRLCLRNGLWLCKVINIVHPGAVSKVVEYSVPSSPSEGALSAYQHFENVRNFLVAVNNLKLPSFEASDLEQSSLLTGSIAKVVDCILAVKAYYEWRQNGGLGPWKLGLPLKSSSGIFSCSKGPTLNGLSNLALSYTVASKNENHPRKKWALPDPEYLGEKGAPLPEDAGGKVRRSSAETSNGSSAACLNEIETGIYSMDMSDPTSAWIHHIGMKLHDAIQMKSETDQKISIVENPGAVNGQKCRSSQSLLSLVKAVLGDKEQEEIPMLVEFMLSKVMEGFERQIFYQGEQKKKLEIALNDALKKENKPSTFQALSDGEGLKVLSDQLQQIKELKLTHLNTRQEVLNMKSCLTKEMKDFELYFQKVAIFAGGYQRVLAENRQLYNQVQDLKGNIRVYCRVKPLSGQVGEQGTIEYIGENGEMMVVNPKKQGKDVHKSFSFNKVFGPSASQEDVFLDTQPLMRSVLDGYNVCIFAYGQTGSGKTFTMSGPSGGSEKLLGVNYRALNDLFHISQIRKDVFKYEVSVQMVEIYNEQVRDLFAFDSPNKKLEIRNSQQNGMNVPNAIMKHVNSTADVLELMRVGQKNRAVGSTAMNERSSRSHSVLTIHVQGTELSTGSVLRGCLHLVDLAGSERVDKSEATGERLREAQHINKSLSALGDVISALIQKNSHIPYRNSKLTQLLQDSLGGQAKTMMFVHVNPESDSYGETISTLKFAERVASVELGAARSNKECGEVLELKEQLRSLRDALAKKEAEIERLSAQKSLRTSTQEASFSFEKLKMRTRRSSTEEFESRTQLQLLEETETTPVHHVQQGCPSQESYSDQIVAEAPAPSPSAGEDQASLYANTVKQKVSTEKWYYSSPKCSPMDRGSLTPETVTHYRSKIPRRLEPRASPRRCSDQSGKRADSCVFSMPVQQARSKLSLESSVTPDSYHSEALRSSPGSWEKSAERKENDCELDDSVNSDICALQESPFDSFQALESRLSDAALQQKLDGRRFRRSSQPATDSKSYSHIEIQQSATPVGGTDAQAVRVSEPRQFHEVATDTGLPLAVDNALKPRRSPFSSAQSFQFSQLRSPLQIQKPRNDRRLSLAGPAEGQRSLRRSLVLGAPMAPGMDKSIPKRPSIGVRASLDLRPAPFSSENAALESHGKYEVSRQLPAIQTGVSPRSSKRWL</sequence>
<name>A0ACC2APN2_DIPCM</name>